<feature type="compositionally biased region" description="Gly residues" evidence="1">
    <location>
        <begin position="95"/>
        <end position="107"/>
    </location>
</feature>
<organism evidence="2 3">
    <name type="scientific">Leptospira interrogans serovar Manilae</name>
    <dbReference type="NCBI Taxonomy" id="214675"/>
    <lineage>
        <taxon>Bacteria</taxon>
        <taxon>Pseudomonadati</taxon>
        <taxon>Spirochaetota</taxon>
        <taxon>Spirochaetia</taxon>
        <taxon>Leptospirales</taxon>
        <taxon>Leptospiraceae</taxon>
        <taxon>Leptospira</taxon>
    </lineage>
</organism>
<evidence type="ECO:0000256" key="1">
    <source>
        <dbReference type="SAM" id="MobiDB-lite"/>
    </source>
</evidence>
<reference evidence="2 3" key="1">
    <citation type="submission" date="2017-11" db="EMBL/GenBank/DDBJ databases">
        <authorList>
            <person name="Lechat P."/>
        </authorList>
    </citation>
    <scope>NUCLEOTIDE SEQUENCE [LARGE SCALE GENOMIC DNA]</scope>
    <source>
        <strain evidence="2">L495</strain>
    </source>
</reference>
<gene>
    <name evidence="2" type="ORF">LMANV2_330005</name>
</gene>
<proteinExistence type="predicted"/>
<sequence>MMKYTRYFLPIIFVFFLEYCKIDTSGCEKNCEAQLSICLLAAINSESSSAVPFLCYQVCDTCKDNCRLKTSSGSGSGSNRGSGARTSGGSSSNGSNGGGTGHGGGGAHSIYEDFTF</sequence>
<evidence type="ECO:0000313" key="3">
    <source>
        <dbReference type="Proteomes" id="UP000234460"/>
    </source>
</evidence>
<name>A0AAQ1P0M4_LEPIR</name>
<dbReference type="AlphaFoldDB" id="A0AAQ1P0M4"/>
<feature type="compositionally biased region" description="Low complexity" evidence="1">
    <location>
        <begin position="81"/>
        <end position="94"/>
    </location>
</feature>
<comment type="caution">
    <text evidence="2">The sequence shown here is derived from an EMBL/GenBank/DDBJ whole genome shotgun (WGS) entry which is preliminary data.</text>
</comment>
<dbReference type="Proteomes" id="UP000234460">
    <property type="component" value="Chromosome LMANV2"/>
</dbReference>
<accession>A0AAQ1P0M4</accession>
<feature type="region of interest" description="Disordered" evidence="1">
    <location>
        <begin position="69"/>
        <end position="116"/>
    </location>
</feature>
<protein>
    <submittedName>
        <fullName evidence="2">Uncharacterized protein</fullName>
    </submittedName>
</protein>
<evidence type="ECO:0000313" key="2">
    <source>
        <dbReference type="EMBL" id="SOR61653.1"/>
    </source>
</evidence>
<dbReference type="EMBL" id="OEJX01000027">
    <property type="protein sequence ID" value="SOR61653.1"/>
    <property type="molecule type" value="Genomic_DNA"/>
</dbReference>